<dbReference type="PANTHER" id="PTHR47974:SF27">
    <property type="entry name" value="RECEPTOR-LIKE SERINE_THREONINE-PROTEIN KINASE"/>
    <property type="match status" value="1"/>
</dbReference>
<evidence type="ECO:0000256" key="3">
    <source>
        <dbReference type="ARBA" id="ARBA00022679"/>
    </source>
</evidence>
<evidence type="ECO:0000256" key="13">
    <source>
        <dbReference type="PROSITE-ProRule" id="PRU10141"/>
    </source>
</evidence>
<dbReference type="InterPro" id="IPR000719">
    <property type="entry name" value="Prot_kinase_dom"/>
</dbReference>
<dbReference type="SUPFAM" id="SSF57414">
    <property type="entry name" value="Hairpin loop containing domain-like"/>
    <property type="match status" value="1"/>
</dbReference>
<dbReference type="SUPFAM" id="SSF56112">
    <property type="entry name" value="Protein kinase-like (PK-like)"/>
    <property type="match status" value="1"/>
</dbReference>
<gene>
    <name evidence="18" type="ORF">CSSPJE1EN1_LOCUS10087</name>
</gene>
<proteinExistence type="predicted"/>
<dbReference type="Gene3D" id="3.30.200.20">
    <property type="entry name" value="Phosphorylase Kinase, domain 1"/>
    <property type="match status" value="1"/>
</dbReference>
<dbReference type="InterPro" id="IPR003609">
    <property type="entry name" value="Pan_app"/>
</dbReference>
<feature type="domain" description="Bulb-type lectin" evidence="17">
    <location>
        <begin position="56"/>
        <end position="189"/>
    </location>
</feature>
<evidence type="ECO:0000259" key="16">
    <source>
        <dbReference type="PROSITE" id="PS50011"/>
    </source>
</evidence>
<keyword evidence="3" id="KW-0808">Transferase</keyword>
<dbReference type="InterPro" id="IPR008271">
    <property type="entry name" value="Ser/Thr_kinase_AS"/>
</dbReference>
<dbReference type="PANTHER" id="PTHR47974">
    <property type="entry name" value="OS07G0415500 PROTEIN"/>
    <property type="match status" value="1"/>
</dbReference>
<dbReference type="InterPro" id="IPR001480">
    <property type="entry name" value="Bulb-type_lectin_dom"/>
</dbReference>
<evidence type="ECO:0000256" key="7">
    <source>
        <dbReference type="ARBA" id="ARBA00022777"/>
    </source>
</evidence>
<dbReference type="Gene3D" id="1.10.510.10">
    <property type="entry name" value="Transferase(Phosphotransferase) domain 1"/>
    <property type="match status" value="1"/>
</dbReference>
<evidence type="ECO:0000256" key="1">
    <source>
        <dbReference type="ARBA" id="ARBA00004167"/>
    </source>
</evidence>
<keyword evidence="5 15" id="KW-0732">Signal</keyword>
<dbReference type="InterPro" id="IPR036426">
    <property type="entry name" value="Bulb-type_lectin_dom_sf"/>
</dbReference>
<comment type="subcellular location">
    <subcellularLocation>
        <location evidence="1">Membrane</location>
        <topology evidence="1">Single-pass membrane protein</topology>
    </subcellularLocation>
</comment>
<evidence type="ECO:0000256" key="5">
    <source>
        <dbReference type="ARBA" id="ARBA00022729"/>
    </source>
</evidence>
<feature type="binding site" evidence="13">
    <location>
        <position position="606"/>
    </location>
    <ligand>
        <name>ATP</name>
        <dbReference type="ChEBI" id="CHEBI:30616"/>
    </ligand>
</feature>
<evidence type="ECO:0000313" key="19">
    <source>
        <dbReference type="Proteomes" id="UP001497444"/>
    </source>
</evidence>
<keyword evidence="2" id="KW-0723">Serine/threonine-protein kinase</keyword>
<evidence type="ECO:0000256" key="14">
    <source>
        <dbReference type="SAM" id="Phobius"/>
    </source>
</evidence>
<organism evidence="18 19">
    <name type="scientific">Sphagnum jensenii</name>
    <dbReference type="NCBI Taxonomy" id="128206"/>
    <lineage>
        <taxon>Eukaryota</taxon>
        <taxon>Viridiplantae</taxon>
        <taxon>Streptophyta</taxon>
        <taxon>Embryophyta</taxon>
        <taxon>Bryophyta</taxon>
        <taxon>Sphagnophytina</taxon>
        <taxon>Sphagnopsida</taxon>
        <taxon>Sphagnales</taxon>
        <taxon>Sphagnaceae</taxon>
        <taxon>Sphagnum</taxon>
    </lineage>
</organism>
<keyword evidence="11" id="KW-1015">Disulfide bond</keyword>
<dbReference type="PROSITE" id="PS00108">
    <property type="entry name" value="PROTEIN_KINASE_ST"/>
    <property type="match status" value="1"/>
</dbReference>
<dbReference type="Pfam" id="PF00069">
    <property type="entry name" value="Pkinase"/>
    <property type="match status" value="1"/>
</dbReference>
<keyword evidence="19" id="KW-1185">Reference proteome</keyword>
<dbReference type="SMART" id="SM00220">
    <property type="entry name" value="S_TKc"/>
    <property type="match status" value="1"/>
</dbReference>
<keyword evidence="8 13" id="KW-0067">ATP-binding</keyword>
<dbReference type="Gene3D" id="2.90.10.10">
    <property type="entry name" value="Bulb-type lectin domain"/>
    <property type="match status" value="1"/>
</dbReference>
<dbReference type="CDD" id="cd14066">
    <property type="entry name" value="STKc_IRAK"/>
    <property type="match status" value="1"/>
</dbReference>
<dbReference type="SUPFAM" id="SSF51110">
    <property type="entry name" value="alpha-D-mannose-specific plant lectins"/>
    <property type="match status" value="1"/>
</dbReference>
<accession>A0ABP0WCQ4</accession>
<keyword evidence="4 14" id="KW-0812">Transmembrane</keyword>
<keyword evidence="10 14" id="KW-0472">Membrane</keyword>
<feature type="transmembrane region" description="Helical" evidence="14">
    <location>
        <begin position="517"/>
        <end position="539"/>
    </location>
</feature>
<reference evidence="18" key="1">
    <citation type="submission" date="2024-02" db="EMBL/GenBank/DDBJ databases">
        <authorList>
            <consortium name="ELIXIR-Norway"/>
            <consortium name="Elixir Norway"/>
        </authorList>
    </citation>
    <scope>NUCLEOTIDE SEQUENCE</scope>
</reference>
<evidence type="ECO:0000256" key="2">
    <source>
        <dbReference type="ARBA" id="ARBA00022527"/>
    </source>
</evidence>
<protein>
    <recommendedName>
        <fullName evidence="20">Receptor-like serine/threonine-protein kinase</fullName>
    </recommendedName>
</protein>
<dbReference type="PROSITE" id="PS00107">
    <property type="entry name" value="PROTEIN_KINASE_ATP"/>
    <property type="match status" value="1"/>
</dbReference>
<name>A0ABP0WCQ4_9BRYO</name>
<dbReference type="InterPro" id="IPR017441">
    <property type="entry name" value="Protein_kinase_ATP_BS"/>
</dbReference>
<dbReference type="Proteomes" id="UP001497444">
    <property type="component" value="Chromosome 17"/>
</dbReference>
<dbReference type="Pfam" id="PF00954">
    <property type="entry name" value="S_locus_glycop"/>
    <property type="match status" value="1"/>
</dbReference>
<sequence length="878" mass="96785">MTQACRCLFFLLFFVATSLLPSQNFPFLLTSLPPFLLWCYCSKEGDDNLLQFLFIISLGFFEHRISTGLFLGLWRDEFIMYSTSSPSSYPLMWVANYYNQSALLDTSYAAGTANSTTTSCSLQFTGDGDLQLLLVSGNTNTTARTAPQNQVLLWNSGTAGMGVQLMNLTTFGNLVLLDAKNNSIWQSFDHPNSQILYSQKFRSGMRAVAASTTQNDFAGGIYSMVLENGDLRLYSNFDNMSSSNSLCYWSLNETKFGGNLTDVAYASTGREDASIVLYAADGSVIYQYISGESAPGFPYMQLDSDGNLRTYSLQQGVYYDTTFTALSTGYEYPNFCGSYGICSSINSTCSCLSSFQPVNASDPSQGCFSLVVQVPDQKSCSSSAAADNSSSSSSSSLSYGFLDMGSSSSVAVGFDYTSNKYSKPLEDLDVEECKSLCLQNCSCVAAFYYSDTGSCFHIPGRVQTIQRTSNPNQLMFLKILVNQTNPTPNPPPSSPGSVVPAQFSSEEVRSTAMKMKIAVAIAAGLFCMLIGIVVCIWRYKSRQKRKSRNQVEEEEKLFNMLPSLPPRFTYKELQSVTQNFKEKLGAGGFGSVYAGTLPDKSQVAVKQLEGGYTGEGKKQFQAEVATIGSINHVNLVRLRGFCMEAQHRLLVYEYMASSSLDRSLFRSDHHDLDDQPTSRPEVLLLDWSTRYSIALGVARGLAYLHEGCSRQIIHCDIKPENILLDEHMTAKLSDFGLSKVLQKDRSNKISNMRGTRGYLAREWLLLNAPITPKSDVYSFGMVLLELCTGRRNLNIADVENLQETEECYVPAKALSLQGNTEKLLELIDAQLGQEFDKQQAVKLIEISLACIQDDPASRPTMGTVVKLLEASITTSSNF</sequence>
<dbReference type="PIRSF" id="PIRSF000641">
    <property type="entry name" value="SRK"/>
    <property type="match status" value="1"/>
</dbReference>
<evidence type="ECO:0000313" key="18">
    <source>
        <dbReference type="EMBL" id="CAK9264609.1"/>
    </source>
</evidence>
<feature type="chain" id="PRO_5046376292" description="Receptor-like serine/threonine-protein kinase" evidence="15">
    <location>
        <begin position="20"/>
        <end position="878"/>
    </location>
</feature>
<evidence type="ECO:0000256" key="10">
    <source>
        <dbReference type="ARBA" id="ARBA00023136"/>
    </source>
</evidence>
<evidence type="ECO:0000256" key="4">
    <source>
        <dbReference type="ARBA" id="ARBA00022692"/>
    </source>
</evidence>
<feature type="domain" description="Protein kinase" evidence="16">
    <location>
        <begin position="578"/>
        <end position="872"/>
    </location>
</feature>
<evidence type="ECO:0000256" key="9">
    <source>
        <dbReference type="ARBA" id="ARBA00022989"/>
    </source>
</evidence>
<dbReference type="SMART" id="SM00108">
    <property type="entry name" value="B_lectin"/>
    <property type="match status" value="1"/>
</dbReference>
<evidence type="ECO:0000259" key="17">
    <source>
        <dbReference type="PROSITE" id="PS50927"/>
    </source>
</evidence>
<evidence type="ECO:0000256" key="12">
    <source>
        <dbReference type="ARBA" id="ARBA00023180"/>
    </source>
</evidence>
<dbReference type="InterPro" id="IPR000858">
    <property type="entry name" value="S_locus_glycoprot_dom"/>
</dbReference>
<feature type="signal peptide" evidence="15">
    <location>
        <begin position="1"/>
        <end position="19"/>
    </location>
</feature>
<evidence type="ECO:0000256" key="8">
    <source>
        <dbReference type="ARBA" id="ARBA00022840"/>
    </source>
</evidence>
<dbReference type="SMART" id="SM00473">
    <property type="entry name" value="PAN_AP"/>
    <property type="match status" value="1"/>
</dbReference>
<dbReference type="PROSITE" id="PS50011">
    <property type="entry name" value="PROTEIN_KINASE_DOM"/>
    <property type="match status" value="1"/>
</dbReference>
<dbReference type="PROSITE" id="PS50927">
    <property type="entry name" value="BULB_LECTIN"/>
    <property type="match status" value="1"/>
</dbReference>
<keyword evidence="9 14" id="KW-1133">Transmembrane helix</keyword>
<keyword evidence="6 13" id="KW-0547">Nucleotide-binding</keyword>
<evidence type="ECO:0000256" key="15">
    <source>
        <dbReference type="SAM" id="SignalP"/>
    </source>
</evidence>
<dbReference type="InterPro" id="IPR024171">
    <property type="entry name" value="SRK-like_kinase"/>
</dbReference>
<keyword evidence="12" id="KW-0325">Glycoprotein</keyword>
<dbReference type="EMBL" id="OZ020112">
    <property type="protein sequence ID" value="CAK9264609.1"/>
    <property type="molecule type" value="Genomic_DNA"/>
</dbReference>
<evidence type="ECO:0000256" key="6">
    <source>
        <dbReference type="ARBA" id="ARBA00022741"/>
    </source>
</evidence>
<evidence type="ECO:0008006" key="20">
    <source>
        <dbReference type="Google" id="ProtNLM"/>
    </source>
</evidence>
<evidence type="ECO:0000256" key="11">
    <source>
        <dbReference type="ARBA" id="ARBA00023157"/>
    </source>
</evidence>
<dbReference type="InterPro" id="IPR011009">
    <property type="entry name" value="Kinase-like_dom_sf"/>
</dbReference>
<keyword evidence="7" id="KW-0418">Kinase</keyword>